<dbReference type="GO" id="GO:0016853">
    <property type="term" value="F:isomerase activity"/>
    <property type="evidence" value="ECO:0007669"/>
    <property type="project" value="UniProtKB-KW"/>
</dbReference>
<feature type="compositionally biased region" description="Basic residues" evidence="1">
    <location>
        <begin position="21"/>
        <end position="30"/>
    </location>
</feature>
<dbReference type="PANTHER" id="PTHR12110:SF47">
    <property type="match status" value="1"/>
</dbReference>
<evidence type="ECO:0000313" key="3">
    <source>
        <dbReference type="EMBL" id="MCP2309635.1"/>
    </source>
</evidence>
<proteinExistence type="predicted"/>
<keyword evidence="3" id="KW-0413">Isomerase</keyword>
<comment type="caution">
    <text evidence="3">The sequence shown here is derived from an EMBL/GenBank/DDBJ whole genome shotgun (WGS) entry which is preliminary data.</text>
</comment>
<feature type="region of interest" description="Disordered" evidence="1">
    <location>
        <begin position="1"/>
        <end position="98"/>
    </location>
</feature>
<dbReference type="InterPro" id="IPR013022">
    <property type="entry name" value="Xyl_isomerase-like_TIM-brl"/>
</dbReference>
<dbReference type="PANTHER" id="PTHR12110">
    <property type="entry name" value="HYDROXYPYRUVATE ISOMERASE"/>
    <property type="match status" value="1"/>
</dbReference>
<dbReference type="Gene3D" id="3.20.20.150">
    <property type="entry name" value="Divalent-metal-dependent TIM barrel enzymes"/>
    <property type="match status" value="1"/>
</dbReference>
<dbReference type="EMBL" id="JAMZDX010000003">
    <property type="protein sequence ID" value="MCP2309635.1"/>
    <property type="molecule type" value="Genomic_DNA"/>
</dbReference>
<organism evidence="3 4">
    <name type="scientific">Kitasatospora paracochleata</name>
    <dbReference type="NCBI Taxonomy" id="58354"/>
    <lineage>
        <taxon>Bacteria</taxon>
        <taxon>Bacillati</taxon>
        <taxon>Actinomycetota</taxon>
        <taxon>Actinomycetes</taxon>
        <taxon>Kitasatosporales</taxon>
        <taxon>Streptomycetaceae</taxon>
        <taxon>Kitasatospora</taxon>
    </lineage>
</organism>
<name>A0ABT1IWW1_9ACTN</name>
<dbReference type="SUPFAM" id="SSF51658">
    <property type="entry name" value="Xylose isomerase-like"/>
    <property type="match status" value="1"/>
</dbReference>
<keyword evidence="4" id="KW-1185">Reference proteome</keyword>
<gene>
    <name evidence="3" type="ORF">FHR36_002768</name>
</gene>
<feature type="domain" description="Xylose isomerase-like TIM barrel" evidence="2">
    <location>
        <begin position="161"/>
        <end position="394"/>
    </location>
</feature>
<accession>A0ABT1IWW1</accession>
<protein>
    <submittedName>
        <fullName evidence="3">Sugar phosphate isomerase/epimerase</fullName>
    </submittedName>
</protein>
<reference evidence="3 4" key="1">
    <citation type="submission" date="2022-06" db="EMBL/GenBank/DDBJ databases">
        <title>Sequencing the genomes of 1000 actinobacteria strains.</title>
        <authorList>
            <person name="Klenk H.-P."/>
        </authorList>
    </citation>
    <scope>NUCLEOTIDE SEQUENCE [LARGE SCALE GENOMIC DNA]</scope>
    <source>
        <strain evidence="3 4">DSM 41656</strain>
    </source>
</reference>
<sequence>MAHPADEDSTGPDRAADRRQPRPPRPRRTPKATAAKPPPEPPADPAPQPAAERSATERSAAPGPVPAGADAGPAAGRVARAASRTAKTAKSVKAAKSAQVKKVAQAVQTARTARRGPARRDPLLRTTDRLVLPPHPALHVPDTKIALSTASVYPANTVTAFELASRLGYDGVEVMVWNDPISQDIEALRRLSDAHRIPILAVHAPCLLITQRVWSTDPWTKLVRARAAAEKLGADTVVVHPPFRWQRQYARDFVQGIARMAGETHVRFAVENMYPWRYRDREMLAYAPGWDVTDEEYRHFTIDLSHAATSRIDALAMVDRMDGRLAHVHLADGSGSGKDEHLIPGRGKQPCAELLERLARSSFDGHVVLEVNTRRSGSPAEREADLAEALAFTRLHLATPHRR</sequence>
<feature type="compositionally biased region" description="Low complexity" evidence="1">
    <location>
        <begin position="49"/>
        <end position="98"/>
    </location>
</feature>
<evidence type="ECO:0000313" key="4">
    <source>
        <dbReference type="Proteomes" id="UP001206483"/>
    </source>
</evidence>
<evidence type="ECO:0000259" key="2">
    <source>
        <dbReference type="Pfam" id="PF01261"/>
    </source>
</evidence>
<dbReference type="Proteomes" id="UP001206483">
    <property type="component" value="Unassembled WGS sequence"/>
</dbReference>
<evidence type="ECO:0000256" key="1">
    <source>
        <dbReference type="SAM" id="MobiDB-lite"/>
    </source>
</evidence>
<feature type="compositionally biased region" description="Pro residues" evidence="1">
    <location>
        <begin position="36"/>
        <end position="48"/>
    </location>
</feature>
<dbReference type="Pfam" id="PF01261">
    <property type="entry name" value="AP_endonuc_2"/>
    <property type="match status" value="1"/>
</dbReference>
<dbReference type="InterPro" id="IPR050312">
    <property type="entry name" value="IolE/XylAMocC-like"/>
</dbReference>
<dbReference type="InterPro" id="IPR036237">
    <property type="entry name" value="Xyl_isomerase-like_sf"/>
</dbReference>